<dbReference type="RefSeq" id="WP_200555819.1">
    <property type="nucleotide sequence ID" value="NZ_JAEPES010000002.1"/>
</dbReference>
<feature type="chain" id="PRO_5037229335" description="DUF3558 domain-containing protein" evidence="2">
    <location>
        <begin position="30"/>
        <end position="216"/>
    </location>
</feature>
<name>A0A934SKY6_9MICO</name>
<dbReference type="EMBL" id="JAEPES010000002">
    <property type="protein sequence ID" value="MBK4347473.1"/>
    <property type="molecule type" value="Genomic_DNA"/>
</dbReference>
<proteinExistence type="predicted"/>
<dbReference type="AlphaFoldDB" id="A0A934SKY6"/>
<protein>
    <recommendedName>
        <fullName evidence="5">DUF3558 domain-containing protein</fullName>
    </recommendedName>
</protein>
<sequence>MSAQRPTIRAAIAVTLGVLLLSGCSFPSAAPSGSASPSASAGGPSSSPSPSASASSAAEVATIPKDCKAIVGSTVYASTFGTTPLNDPAVAEPGTTGAVTPLTPPAGAAVDEVLASAAQLHCIWRDPNADITYLEATIGTVDAAVAAGYLASLPGEGFTCATKYGGQQCQRITKDEQYPVDDAKTYFLRGTTWIFVGQANFATNGLIGEIAKVVWP</sequence>
<dbReference type="PROSITE" id="PS51257">
    <property type="entry name" value="PROKAR_LIPOPROTEIN"/>
    <property type="match status" value="1"/>
</dbReference>
<evidence type="ECO:0000313" key="4">
    <source>
        <dbReference type="Proteomes" id="UP000636458"/>
    </source>
</evidence>
<evidence type="ECO:0000256" key="1">
    <source>
        <dbReference type="SAM" id="MobiDB-lite"/>
    </source>
</evidence>
<dbReference type="Proteomes" id="UP000636458">
    <property type="component" value="Unassembled WGS sequence"/>
</dbReference>
<comment type="caution">
    <text evidence="3">The sequence shown here is derived from an EMBL/GenBank/DDBJ whole genome shotgun (WGS) entry which is preliminary data.</text>
</comment>
<keyword evidence="2" id="KW-0732">Signal</keyword>
<evidence type="ECO:0000256" key="2">
    <source>
        <dbReference type="SAM" id="SignalP"/>
    </source>
</evidence>
<evidence type="ECO:0008006" key="5">
    <source>
        <dbReference type="Google" id="ProtNLM"/>
    </source>
</evidence>
<feature type="region of interest" description="Disordered" evidence="1">
    <location>
        <begin position="32"/>
        <end position="53"/>
    </location>
</feature>
<evidence type="ECO:0000313" key="3">
    <source>
        <dbReference type="EMBL" id="MBK4347473.1"/>
    </source>
</evidence>
<organism evidence="3 4">
    <name type="scientific">Lacisediminihabitans changchengi</name>
    <dbReference type="NCBI Taxonomy" id="2787634"/>
    <lineage>
        <taxon>Bacteria</taxon>
        <taxon>Bacillati</taxon>
        <taxon>Actinomycetota</taxon>
        <taxon>Actinomycetes</taxon>
        <taxon>Micrococcales</taxon>
        <taxon>Microbacteriaceae</taxon>
        <taxon>Lacisediminihabitans</taxon>
    </lineage>
</organism>
<feature type="signal peptide" evidence="2">
    <location>
        <begin position="1"/>
        <end position="29"/>
    </location>
</feature>
<keyword evidence="4" id="KW-1185">Reference proteome</keyword>
<gene>
    <name evidence="3" type="ORF">IV501_07495</name>
</gene>
<reference evidence="3" key="1">
    <citation type="submission" date="2021-01" db="EMBL/GenBank/DDBJ databases">
        <title>Lacisediminihabitans sp. nov. strain G11-30, isolated from Antarctic Soil.</title>
        <authorList>
            <person name="Li J."/>
        </authorList>
    </citation>
    <scope>NUCLEOTIDE SEQUENCE</scope>
    <source>
        <strain evidence="3">G11-30</strain>
    </source>
</reference>
<accession>A0A934SKY6</accession>